<evidence type="ECO:0000313" key="1">
    <source>
        <dbReference type="EMBL" id="CAD6246663.1"/>
    </source>
</evidence>
<dbReference type="EMBL" id="CAJGYO010000007">
    <property type="protein sequence ID" value="CAD6246663.1"/>
    <property type="molecule type" value="Genomic_DNA"/>
</dbReference>
<dbReference type="OrthoDB" id="10538217at2759"/>
<reference evidence="1" key="1">
    <citation type="submission" date="2020-10" db="EMBL/GenBank/DDBJ databases">
        <authorList>
            <person name="Han B."/>
            <person name="Lu T."/>
            <person name="Zhao Q."/>
            <person name="Huang X."/>
            <person name="Zhao Y."/>
        </authorList>
    </citation>
    <scope>NUCLEOTIDE SEQUENCE</scope>
</reference>
<evidence type="ECO:0000313" key="2">
    <source>
        <dbReference type="Proteomes" id="UP000604825"/>
    </source>
</evidence>
<dbReference type="Proteomes" id="UP000604825">
    <property type="component" value="Unassembled WGS sequence"/>
</dbReference>
<dbReference type="PANTHER" id="PTHR35161:SF22">
    <property type="match status" value="1"/>
</dbReference>
<gene>
    <name evidence="1" type="ORF">NCGR_LOCUS30909</name>
</gene>
<organism evidence="1 2">
    <name type="scientific">Miscanthus lutarioriparius</name>
    <dbReference type="NCBI Taxonomy" id="422564"/>
    <lineage>
        <taxon>Eukaryota</taxon>
        <taxon>Viridiplantae</taxon>
        <taxon>Streptophyta</taxon>
        <taxon>Embryophyta</taxon>
        <taxon>Tracheophyta</taxon>
        <taxon>Spermatophyta</taxon>
        <taxon>Magnoliopsida</taxon>
        <taxon>Liliopsida</taxon>
        <taxon>Poales</taxon>
        <taxon>Poaceae</taxon>
        <taxon>PACMAD clade</taxon>
        <taxon>Panicoideae</taxon>
        <taxon>Andropogonodae</taxon>
        <taxon>Andropogoneae</taxon>
        <taxon>Saccharinae</taxon>
        <taxon>Miscanthus</taxon>
    </lineage>
</organism>
<dbReference type="PANTHER" id="PTHR35161">
    <property type="entry name" value="OS02G0303100 PROTEIN"/>
    <property type="match status" value="1"/>
</dbReference>
<sequence length="189" mass="22417">MDVKVHVKTVIQALKQLEKDLHKPIYIPPSVRTRKMPKKFRRMTAVAKCVILGIIEDIYRLHRHGLSLNGKFTLDNFYWTHLKKVKFDLALKLVVCKRERNEMINDFHQIIMEILSFHDSGLPVPNDLQSLLDLLNYDDLVKDQEIIRYNISLLSEIRKKVISSLYMTDYNSRSLKMRKGNLRKKRNLR</sequence>
<comment type="caution">
    <text evidence="1">The sequence shown here is derived from an EMBL/GenBank/DDBJ whole genome shotgun (WGS) entry which is preliminary data.</text>
</comment>
<protein>
    <submittedName>
        <fullName evidence="1">Uncharacterized protein</fullName>
    </submittedName>
</protein>
<accession>A0A811PLU0</accession>
<proteinExistence type="predicted"/>
<keyword evidence="2" id="KW-1185">Reference proteome</keyword>
<name>A0A811PLU0_9POAL</name>
<dbReference type="AlphaFoldDB" id="A0A811PLU0"/>